<evidence type="ECO:0000313" key="10">
    <source>
        <dbReference type="Proteomes" id="UP000000689"/>
    </source>
</evidence>
<dbReference type="InterPro" id="IPR016812">
    <property type="entry name" value="PPase_methylesterase_euk"/>
</dbReference>
<dbReference type="GeneID" id="11496789"/>
<evidence type="ECO:0000256" key="5">
    <source>
        <dbReference type="ARBA" id="ARBA00049203"/>
    </source>
</evidence>
<feature type="domain" description="AB hydrolase-1" evidence="8">
    <location>
        <begin position="117"/>
        <end position="374"/>
    </location>
</feature>
<evidence type="ECO:0000256" key="6">
    <source>
        <dbReference type="PIRNR" id="PIRNR022950"/>
    </source>
</evidence>
<keyword evidence="4 6" id="KW-0378">Hydrolase</keyword>
<dbReference type="AlphaFoldDB" id="G0W7U3"/>
<accession>G0W7U3</accession>
<dbReference type="OrthoDB" id="194865at2759"/>
<dbReference type="HOGENOM" id="CLU_024818_3_1_1"/>
<reference evidence="9 10" key="1">
    <citation type="journal article" date="2011" name="Proc. Natl. Acad. Sci. U.S.A.">
        <title>Evolutionary erosion of yeast sex chromosomes by mating-type switching accidents.</title>
        <authorList>
            <person name="Gordon J.L."/>
            <person name="Armisen D."/>
            <person name="Proux-Wera E."/>
            <person name="Oheigeartaigh S.S."/>
            <person name="Byrne K.P."/>
            <person name="Wolfe K.H."/>
        </authorList>
    </citation>
    <scope>NUCLEOTIDE SEQUENCE [LARGE SCALE GENOMIC DNA]</scope>
    <source>
        <strain evidence="10">ATCC 10597 / BCRC 20456 / CBS 421 / NBRC 0211 / NRRL Y-12639</strain>
    </source>
</reference>
<evidence type="ECO:0000256" key="4">
    <source>
        <dbReference type="ARBA" id="ARBA00022801"/>
    </source>
</evidence>
<dbReference type="STRING" id="1071378.G0W7U3"/>
<dbReference type="PIRSF" id="PIRSF022950">
    <property type="entry name" value="PPase_methylesterase_euk"/>
    <property type="match status" value="1"/>
</dbReference>
<evidence type="ECO:0000256" key="2">
    <source>
        <dbReference type="ARBA" id="ARBA00020672"/>
    </source>
</evidence>
<comment type="similarity">
    <text evidence="1 6">Belongs to the AB hydrolase superfamily.</text>
</comment>
<dbReference type="PANTHER" id="PTHR14189">
    <property type="entry name" value="PROTEIN PHOSPHATASE METHYLESTERASE-1 RELATED"/>
    <property type="match status" value="1"/>
</dbReference>
<dbReference type="SUPFAM" id="SSF53474">
    <property type="entry name" value="alpha/beta-Hydrolases"/>
    <property type="match status" value="1"/>
</dbReference>
<name>G0W7U3_NAUDC</name>
<dbReference type="EMBL" id="HE580269">
    <property type="protein sequence ID" value="CCD23854.1"/>
    <property type="molecule type" value="Genomic_DNA"/>
</dbReference>
<comment type="function">
    <text evidence="6">Demethylates proteins that have been reversibly carboxymethylated.</text>
</comment>
<dbReference type="RefSeq" id="XP_003669097.1">
    <property type="nucleotide sequence ID" value="XM_003669049.1"/>
</dbReference>
<dbReference type="eggNOG" id="KOG2564">
    <property type="taxonomic scope" value="Eukaryota"/>
</dbReference>
<feature type="active site" evidence="7">
    <location>
        <position position="239"/>
    </location>
</feature>
<dbReference type="InterPro" id="IPR000073">
    <property type="entry name" value="AB_hydrolase_1"/>
</dbReference>
<gene>
    <name evidence="9" type="primary">NDAI0C01940</name>
    <name evidence="9" type="ordered locus">NDAI_0C01940</name>
</gene>
<dbReference type="Gene3D" id="3.40.50.1820">
    <property type="entry name" value="alpha/beta hydrolase"/>
    <property type="match status" value="1"/>
</dbReference>
<feature type="active site" evidence="7">
    <location>
        <position position="211"/>
    </location>
</feature>
<evidence type="ECO:0000313" key="9">
    <source>
        <dbReference type="EMBL" id="CCD23854.1"/>
    </source>
</evidence>
<feature type="active site" evidence="7">
    <location>
        <position position="367"/>
    </location>
</feature>
<dbReference type="Pfam" id="PF12697">
    <property type="entry name" value="Abhydrolase_6"/>
    <property type="match status" value="1"/>
</dbReference>
<keyword evidence="10" id="KW-1185">Reference proteome</keyword>
<evidence type="ECO:0000256" key="7">
    <source>
        <dbReference type="PIRSR" id="PIRSR022950-1"/>
    </source>
</evidence>
<sequence>MSQDLRRKLILKQLDKLNNNEEIPNSNLDTLGQLPSFPKKSISKEKQHTRNLKNDALQLPSWKDFFTKNEVVTLKDRNFQFNTYFTLPTSHKNNSVTYSENLTTSSSTADCTIPIYIFHHGAGSSGLSFANLAKEVYERSSGKCGCFSFDARGHGKTVPIDPTKPISYGREIFVQDFKSLITWFYQTQLIEIFSSKQNEKKHISLILVGHSLGGSICTFVHPSLDKMIRSHVLGVAMFDIVEEAAILALEKVDHFLKNTPNAFNSYEDAIGWYMKHKLSRTKTSAEIAVPSLFAPVEGDTSQVTRITNLKDFSPYWSTWFTDLSHSFVTLPTAKLLILAGDDRLDKELIIGQMQGKYQLVVFQDSGHFIQEDSPMKTALTLLEFWKRNDNTNVIIKSNWGSSTNKNQ</sequence>
<dbReference type="KEGG" id="ndi:NDAI_0C01940"/>
<dbReference type="InterPro" id="IPR029058">
    <property type="entry name" value="AB_hydrolase_fold"/>
</dbReference>
<comment type="catalytic activity">
    <reaction evidence="5">
        <text>[phosphatase 2A protein]-C-terminal L-leucine methyl ester + H2O = [phosphatase 2A protein]-C-terminal L-leucine + methanol + H(+)</text>
        <dbReference type="Rhea" id="RHEA:48548"/>
        <dbReference type="Rhea" id="RHEA-COMP:12134"/>
        <dbReference type="Rhea" id="RHEA-COMP:12135"/>
        <dbReference type="ChEBI" id="CHEBI:15377"/>
        <dbReference type="ChEBI" id="CHEBI:15378"/>
        <dbReference type="ChEBI" id="CHEBI:17790"/>
        <dbReference type="ChEBI" id="CHEBI:90516"/>
        <dbReference type="ChEBI" id="CHEBI:90517"/>
        <dbReference type="EC" id="3.1.1.89"/>
    </reaction>
</comment>
<dbReference type="EC" id="3.1.1.-" evidence="6"/>
<dbReference type="GO" id="GO:0005763">
    <property type="term" value="C:mitochondrial small ribosomal subunit"/>
    <property type="evidence" value="ECO:0007669"/>
    <property type="project" value="EnsemblFungi"/>
</dbReference>
<protein>
    <recommendedName>
        <fullName evidence="2 6">Protein phosphatase methylesterase 1</fullName>
        <shortName evidence="6">PME-1</shortName>
        <ecNumber evidence="6">3.1.1.-</ecNumber>
    </recommendedName>
</protein>
<evidence type="ECO:0000256" key="1">
    <source>
        <dbReference type="ARBA" id="ARBA00008645"/>
    </source>
</evidence>
<dbReference type="PANTHER" id="PTHR14189:SF0">
    <property type="entry name" value="PROTEIN PHOSPHATASE METHYLESTERASE 1"/>
    <property type="match status" value="1"/>
</dbReference>
<evidence type="ECO:0000256" key="3">
    <source>
        <dbReference type="ARBA" id="ARBA00022487"/>
    </source>
</evidence>
<dbReference type="Proteomes" id="UP000000689">
    <property type="component" value="Chromosome 3"/>
</dbReference>
<dbReference type="OMA" id="VMVCHHG"/>
<dbReference type="GO" id="GO:0051723">
    <property type="term" value="F:protein methylesterase activity"/>
    <property type="evidence" value="ECO:0007669"/>
    <property type="project" value="UniProtKB-EC"/>
</dbReference>
<keyword evidence="3 6" id="KW-0719">Serine esterase</keyword>
<proteinExistence type="inferred from homology"/>
<evidence type="ECO:0000259" key="8">
    <source>
        <dbReference type="Pfam" id="PF12697"/>
    </source>
</evidence>
<organism evidence="9 10">
    <name type="scientific">Naumovozyma dairenensis (strain ATCC 10597 / BCRC 20456 / CBS 421 / NBRC 0211 / NRRL Y-12639)</name>
    <name type="common">Saccharomyces dairenensis</name>
    <dbReference type="NCBI Taxonomy" id="1071378"/>
    <lineage>
        <taxon>Eukaryota</taxon>
        <taxon>Fungi</taxon>
        <taxon>Dikarya</taxon>
        <taxon>Ascomycota</taxon>
        <taxon>Saccharomycotina</taxon>
        <taxon>Saccharomycetes</taxon>
        <taxon>Saccharomycetales</taxon>
        <taxon>Saccharomycetaceae</taxon>
        <taxon>Naumovozyma</taxon>
    </lineage>
</organism>